<keyword evidence="6" id="KW-0106">Calcium</keyword>
<dbReference type="InterPro" id="IPR036852">
    <property type="entry name" value="Peptidase_S8/S53_dom_sf"/>
</dbReference>
<dbReference type="GO" id="GO:0006508">
    <property type="term" value="P:proteolysis"/>
    <property type="evidence" value="ECO:0007669"/>
    <property type="project" value="UniProtKB-KW"/>
</dbReference>
<keyword evidence="3" id="KW-0479">Metal-binding</keyword>
<sequence length="1254" mass="125810">MSDTYRTPRSIFRLAALAVAGLFAFTAAAASAQTQPEAIIPNRITQPINPDVRVTLSHNVHPLAIPKYDQGAAPGSMATGRIMLVLKRSDTQEQALKQYLGDLQNPNSANYRKWLTPAQIGTAYGISDIDLTTVTAWLQSQGFTVEKVPQARNVIEFSGNVAQIQRAFNTTIHKYVINGETHFANSTDPQIPAALAPVIGGIAQLNDFRAKKNAVISAKAHFDSETKKIKPDLTLLCNSSGCSYVASGGNILFTVPADAALIYDTPNSALNPNYSGTTYDGTGVTIGIAGDSNITPQDVANYRAALLPSQYSSNQPNIIVDGNDPGVNGDAIEALLDNEVAGGIAPGAKINFYTSADTDLQNGLFLAIYRALDDNAVSILNVSFGNCEAALGASGNAQLNAAWQQAAAQGISVTVSTGDSGSAGCDNENTETTATHGLAVSAFASTPYNIAVGGTDYDVLLNSFTTYVGTANAATSFYRTALSYIPESPWNDSPVSNTGGYNTNVAFKDSNGNTNIVSAGGGISSTAVCSVALDSNGNCPGTLGPYPQPAFQSSVTNSVSTGARSIPDVSFLAGDGAYGALWLVCSDDQANGSSPTYTTSDCQQTSGSFTSTTGFTGVGGTSAAAPAFAGMLALISSANGGARLGQADYVIYNLAAQASLYPTLFHDVATGNNSVVCQAGTTNCGSNGFLTGYNASAGKTAATAYDAASGLGSVDVAQLLANWKKASFASTSTSLTINGGTSAINVTHGTALNFAVTVTGSSPGGAVSIINNSGLENNGALGAVLTLSGGTASGSNGDLPGNGSTPYSVYAYYGGDVKNAQSKSNPISVTITPESSVVEVGANMFDPQSGNPVCEDVGGNAQTPTCVGQSVPYGLATSVTAQVVGTDCANNNKNCSSTVPTGSIAFANTAGSLPGSPVAIASNGIASYNNFLNQNQSLPVAANGLTATYGGDGSYSGSNSAYNVVVVQSTPTGVAVSGSQTGSNVTLQAQINTDSIGLAPSGTVTFAVGSTTIGTASSPSATGFTNAGTVASLYQVTIPASTMGLVNGSNTITATYAGDTNYAKASGQANIVISGGGGGGSYTLSGSAISISAGATSGNTTTVNVTPASSGFTGTVNLTCALTSSPTGAAMLPTCSLNPTSVALSGTKAGTSTLTVTSTANSSALTYPLKNIFEAAGGTALACILMFTIPARRKTWRAILGLIAFAIAISGVIGCGGGSSNHGGGGTTAGAYVFTVTGTSGSTSSTGTIQVTIN</sequence>
<evidence type="ECO:0000256" key="7">
    <source>
        <dbReference type="ARBA" id="ARBA00023145"/>
    </source>
</evidence>
<evidence type="ECO:0000256" key="2">
    <source>
        <dbReference type="ARBA" id="ARBA00022670"/>
    </source>
</evidence>
<dbReference type="InterPro" id="IPR023828">
    <property type="entry name" value="Peptidase_S8_Ser-AS"/>
</dbReference>
<keyword evidence="7" id="KW-0865">Zymogen</keyword>
<dbReference type="InterPro" id="IPR015366">
    <property type="entry name" value="S53_propep"/>
</dbReference>
<name>A0A7G8BP87_9BACT</name>
<evidence type="ECO:0000256" key="9">
    <source>
        <dbReference type="SAM" id="SignalP"/>
    </source>
</evidence>
<dbReference type="SUPFAM" id="SSF52743">
    <property type="entry name" value="Subtilisin-like"/>
    <property type="match status" value="1"/>
</dbReference>
<keyword evidence="5" id="KW-0720">Serine protease</keyword>
<feature type="domain" description="Peptidase S53" evidence="10">
    <location>
        <begin position="253"/>
        <end position="726"/>
    </location>
</feature>
<keyword evidence="2" id="KW-0645">Protease</keyword>
<dbReference type="InterPro" id="IPR000209">
    <property type="entry name" value="Peptidase_S8/S53_dom"/>
</dbReference>
<proteinExistence type="predicted"/>
<reference evidence="11 12" key="1">
    <citation type="submission" date="2020-08" db="EMBL/GenBank/DDBJ databases">
        <title>Edaphobacter telluris sp. nov. and Acidobacterium dinghuensis sp. nov., two acidobacteria isolated from forest soil.</title>
        <authorList>
            <person name="Fu J."/>
            <person name="Qiu L."/>
        </authorList>
    </citation>
    <scope>NUCLEOTIDE SEQUENCE [LARGE SCALE GENOMIC DNA]</scope>
    <source>
        <strain evidence="11">4Y35</strain>
    </source>
</reference>
<evidence type="ECO:0000256" key="5">
    <source>
        <dbReference type="ARBA" id="ARBA00022825"/>
    </source>
</evidence>
<dbReference type="InterPro" id="IPR013783">
    <property type="entry name" value="Ig-like_fold"/>
</dbReference>
<dbReference type="Proteomes" id="UP000515312">
    <property type="component" value="Chromosome"/>
</dbReference>
<keyword evidence="4" id="KW-0378">Hydrolase</keyword>
<evidence type="ECO:0000313" key="12">
    <source>
        <dbReference type="Proteomes" id="UP000515312"/>
    </source>
</evidence>
<feature type="chain" id="PRO_5028869697" evidence="9">
    <location>
        <begin position="30"/>
        <end position="1254"/>
    </location>
</feature>
<comment type="cofactor">
    <cofactor evidence="1">
        <name>Ca(2+)</name>
        <dbReference type="ChEBI" id="CHEBI:29108"/>
    </cofactor>
</comment>
<keyword evidence="9" id="KW-0732">Signal</keyword>
<dbReference type="InterPro" id="IPR030400">
    <property type="entry name" value="Sedolisin_dom"/>
</dbReference>
<dbReference type="CDD" id="cd11377">
    <property type="entry name" value="Pro-peptidase_S53"/>
    <property type="match status" value="1"/>
</dbReference>
<dbReference type="RefSeq" id="WP_186746466.1">
    <property type="nucleotide sequence ID" value="NZ_CP060394.1"/>
</dbReference>
<dbReference type="GO" id="GO:0008240">
    <property type="term" value="F:tripeptidyl-peptidase activity"/>
    <property type="evidence" value="ECO:0007669"/>
    <property type="project" value="TreeGrafter"/>
</dbReference>
<dbReference type="Pfam" id="PF00082">
    <property type="entry name" value="Peptidase_S8"/>
    <property type="match status" value="1"/>
</dbReference>
<dbReference type="SUPFAM" id="SSF54897">
    <property type="entry name" value="Protease propeptides/inhibitors"/>
    <property type="match status" value="1"/>
</dbReference>
<feature type="signal peptide" evidence="9">
    <location>
        <begin position="1"/>
        <end position="29"/>
    </location>
</feature>
<dbReference type="EMBL" id="CP060394">
    <property type="protein sequence ID" value="QNI34357.1"/>
    <property type="molecule type" value="Genomic_DNA"/>
</dbReference>
<feature type="transmembrane region" description="Helical" evidence="8">
    <location>
        <begin position="1172"/>
        <end position="1191"/>
    </location>
</feature>
<dbReference type="PANTHER" id="PTHR14218:SF15">
    <property type="entry name" value="TRIPEPTIDYL-PEPTIDASE 1"/>
    <property type="match status" value="1"/>
</dbReference>
<dbReference type="GO" id="GO:0046872">
    <property type="term" value="F:metal ion binding"/>
    <property type="evidence" value="ECO:0007669"/>
    <property type="project" value="UniProtKB-KW"/>
</dbReference>
<evidence type="ECO:0000256" key="8">
    <source>
        <dbReference type="SAM" id="Phobius"/>
    </source>
</evidence>
<dbReference type="PANTHER" id="PTHR14218">
    <property type="entry name" value="PROTEASE S8 TRIPEPTIDYL PEPTIDASE I CLN2"/>
    <property type="match status" value="1"/>
</dbReference>
<keyword evidence="8" id="KW-0472">Membrane</keyword>
<dbReference type="InterPro" id="IPR050819">
    <property type="entry name" value="Tripeptidyl-peptidase_I"/>
</dbReference>
<keyword evidence="12" id="KW-1185">Reference proteome</keyword>
<evidence type="ECO:0000256" key="1">
    <source>
        <dbReference type="ARBA" id="ARBA00001913"/>
    </source>
</evidence>
<dbReference type="SMART" id="SM00944">
    <property type="entry name" value="Pro-kuma_activ"/>
    <property type="match status" value="1"/>
</dbReference>
<evidence type="ECO:0000256" key="6">
    <source>
        <dbReference type="ARBA" id="ARBA00022837"/>
    </source>
</evidence>
<protein>
    <submittedName>
        <fullName evidence="11">Ig-like domain repeat protein</fullName>
    </submittedName>
</protein>
<dbReference type="Gene3D" id="3.40.50.200">
    <property type="entry name" value="Peptidase S8/S53 domain"/>
    <property type="match status" value="1"/>
</dbReference>
<dbReference type="Pfam" id="PF09286">
    <property type="entry name" value="Pro-kuma_activ"/>
    <property type="match status" value="1"/>
</dbReference>
<dbReference type="PROSITE" id="PS51695">
    <property type="entry name" value="SEDOLISIN"/>
    <property type="match status" value="1"/>
</dbReference>
<feature type="transmembrane region" description="Helical" evidence="8">
    <location>
        <begin position="1198"/>
        <end position="1219"/>
    </location>
</feature>
<dbReference type="AlphaFoldDB" id="A0A7G8BP87"/>
<dbReference type="GO" id="GO:0004252">
    <property type="term" value="F:serine-type endopeptidase activity"/>
    <property type="evidence" value="ECO:0007669"/>
    <property type="project" value="InterPro"/>
</dbReference>
<keyword evidence="8" id="KW-0812">Transmembrane</keyword>
<dbReference type="KEGG" id="adin:H7849_10935"/>
<dbReference type="Gene3D" id="2.60.40.10">
    <property type="entry name" value="Immunoglobulins"/>
    <property type="match status" value="2"/>
</dbReference>
<evidence type="ECO:0000256" key="4">
    <source>
        <dbReference type="ARBA" id="ARBA00022801"/>
    </source>
</evidence>
<evidence type="ECO:0000313" key="11">
    <source>
        <dbReference type="EMBL" id="QNI34357.1"/>
    </source>
</evidence>
<dbReference type="PROSITE" id="PS00138">
    <property type="entry name" value="SUBTILASE_SER"/>
    <property type="match status" value="1"/>
</dbReference>
<evidence type="ECO:0000256" key="3">
    <source>
        <dbReference type="ARBA" id="ARBA00022723"/>
    </source>
</evidence>
<organism evidence="11 12">
    <name type="scientific">Alloacidobacterium dinghuense</name>
    <dbReference type="NCBI Taxonomy" id="2763107"/>
    <lineage>
        <taxon>Bacteria</taxon>
        <taxon>Pseudomonadati</taxon>
        <taxon>Acidobacteriota</taxon>
        <taxon>Terriglobia</taxon>
        <taxon>Terriglobales</taxon>
        <taxon>Acidobacteriaceae</taxon>
        <taxon>Alloacidobacterium</taxon>
    </lineage>
</organism>
<keyword evidence="8" id="KW-1133">Transmembrane helix</keyword>
<evidence type="ECO:0000259" key="10">
    <source>
        <dbReference type="PROSITE" id="PS51695"/>
    </source>
</evidence>
<accession>A0A7G8BP87</accession>
<gene>
    <name evidence="11" type="ORF">H7849_10935</name>
</gene>